<dbReference type="Proteomes" id="UP000324800">
    <property type="component" value="Unassembled WGS sequence"/>
</dbReference>
<proteinExistence type="predicted"/>
<comment type="caution">
    <text evidence="1">The sequence shown here is derived from an EMBL/GenBank/DDBJ whole genome shotgun (WGS) entry which is preliminary data.</text>
</comment>
<protein>
    <submittedName>
        <fullName evidence="1">Uncharacterized protein</fullName>
    </submittedName>
</protein>
<dbReference type="AlphaFoldDB" id="A0A5J4X8Q1"/>
<gene>
    <name evidence="1" type="ORF">EZS28_000934</name>
</gene>
<organism evidence="1 2">
    <name type="scientific">Streblomastix strix</name>
    <dbReference type="NCBI Taxonomy" id="222440"/>
    <lineage>
        <taxon>Eukaryota</taxon>
        <taxon>Metamonada</taxon>
        <taxon>Preaxostyla</taxon>
        <taxon>Oxymonadida</taxon>
        <taxon>Streblomastigidae</taxon>
        <taxon>Streblomastix</taxon>
    </lineage>
</organism>
<name>A0A5J4X8Q1_9EUKA</name>
<evidence type="ECO:0000313" key="1">
    <source>
        <dbReference type="EMBL" id="KAA6403544.1"/>
    </source>
</evidence>
<evidence type="ECO:0000313" key="2">
    <source>
        <dbReference type="Proteomes" id="UP000324800"/>
    </source>
</evidence>
<reference evidence="1 2" key="1">
    <citation type="submission" date="2019-03" db="EMBL/GenBank/DDBJ databases">
        <title>Single cell metagenomics reveals metabolic interactions within the superorganism composed of flagellate Streblomastix strix and complex community of Bacteroidetes bacteria on its surface.</title>
        <authorList>
            <person name="Treitli S.C."/>
            <person name="Kolisko M."/>
            <person name="Husnik F."/>
            <person name="Keeling P."/>
            <person name="Hampl V."/>
        </authorList>
    </citation>
    <scope>NUCLEOTIDE SEQUENCE [LARGE SCALE GENOMIC DNA]</scope>
    <source>
        <strain evidence="1">ST1C</strain>
    </source>
</reference>
<dbReference type="EMBL" id="SNRW01000088">
    <property type="protein sequence ID" value="KAA6403544.1"/>
    <property type="molecule type" value="Genomic_DNA"/>
</dbReference>
<accession>A0A5J4X8Q1</accession>
<sequence length="172" mass="20028">MIVPLTQTDTQIVIMSYPNQIQSLILKVDFMRMIKKSLLSSDRNIILIDCRRDSICLSFTQRDFPTEGNVRRVASSTDSIVSGQVGVAGIKPINIYTELSMQLQGNPIREPKVQKKKGTTHFKDKVTTLTARCEPMASFYNQEFGTEQRKRFIHWRSFLGRQWRKYYNFIQK</sequence>